<dbReference type="AlphaFoldDB" id="A0A9X0QCG8"/>
<protein>
    <submittedName>
        <fullName evidence="1">Uncharacterized protein</fullName>
    </submittedName>
</protein>
<dbReference type="Proteomes" id="UP000535182">
    <property type="component" value="Unassembled WGS sequence"/>
</dbReference>
<comment type="caution">
    <text evidence="1">The sequence shown here is derived from an EMBL/GenBank/DDBJ whole genome shotgun (WGS) entry which is preliminary data.</text>
</comment>
<gene>
    <name evidence="1" type="ORF">HDF14_001463</name>
</gene>
<keyword evidence="2" id="KW-1185">Reference proteome</keyword>
<name>A0A9X0QCG8_9BACT</name>
<proteinExistence type="predicted"/>
<dbReference type="EMBL" id="JACHEB010000003">
    <property type="protein sequence ID" value="MBB5327857.1"/>
    <property type="molecule type" value="Genomic_DNA"/>
</dbReference>
<accession>A0A9X0QCG8</accession>
<reference evidence="1 2" key="1">
    <citation type="submission" date="2020-08" db="EMBL/GenBank/DDBJ databases">
        <title>Genomic Encyclopedia of Type Strains, Phase IV (KMG-V): Genome sequencing to study the core and pangenomes of soil and plant-associated prokaryotes.</title>
        <authorList>
            <person name="Whitman W."/>
        </authorList>
    </citation>
    <scope>NUCLEOTIDE SEQUENCE [LARGE SCALE GENOMIC DNA]</scope>
    <source>
        <strain evidence="1 2">X5P2</strain>
    </source>
</reference>
<evidence type="ECO:0000313" key="1">
    <source>
        <dbReference type="EMBL" id="MBB5327857.1"/>
    </source>
</evidence>
<organism evidence="1 2">
    <name type="scientific">Tunturiibacter gelidiferens</name>
    <dbReference type="NCBI Taxonomy" id="3069689"/>
    <lineage>
        <taxon>Bacteria</taxon>
        <taxon>Pseudomonadati</taxon>
        <taxon>Acidobacteriota</taxon>
        <taxon>Terriglobia</taxon>
        <taxon>Terriglobales</taxon>
        <taxon>Acidobacteriaceae</taxon>
        <taxon>Tunturiibacter</taxon>
    </lineage>
</organism>
<sequence length="54" mass="5940">MGILILTTLPAILTFVIASFDASPRDRYDCRKESLSAPTLETLELSQTIAGSRR</sequence>
<evidence type="ECO:0000313" key="2">
    <source>
        <dbReference type="Proteomes" id="UP000535182"/>
    </source>
</evidence>